<protein>
    <recommendedName>
        <fullName evidence="4">NADH:quinone oxidoreductase/Mrp antiporter membrane subunit domain-containing protein</fullName>
    </recommendedName>
</protein>
<feature type="transmembrane region" description="Helical" evidence="1">
    <location>
        <begin position="130"/>
        <end position="150"/>
    </location>
</feature>
<evidence type="ECO:0000313" key="2">
    <source>
        <dbReference type="EMBL" id="CAI3938741.1"/>
    </source>
</evidence>
<keyword evidence="1" id="KW-1133">Transmembrane helix</keyword>
<accession>A0ABM9HNG5</accession>
<evidence type="ECO:0000313" key="3">
    <source>
        <dbReference type="Proteomes" id="UP001154272"/>
    </source>
</evidence>
<comment type="caution">
    <text evidence="2">The sequence shown here is derived from an EMBL/GenBank/DDBJ whole genome shotgun (WGS) entry which is preliminary data.</text>
</comment>
<feature type="transmembrane region" description="Helical" evidence="1">
    <location>
        <begin position="106"/>
        <end position="124"/>
    </location>
</feature>
<feature type="transmembrane region" description="Helical" evidence="1">
    <location>
        <begin position="226"/>
        <end position="247"/>
    </location>
</feature>
<reference evidence="2" key="1">
    <citation type="submission" date="2022-10" db="EMBL/GenBank/DDBJ databases">
        <authorList>
            <person name="Botero Cardona J."/>
        </authorList>
    </citation>
    <scope>NUCLEOTIDE SEQUENCE</scope>
    <source>
        <strain evidence="2">R-83534</strain>
    </source>
</reference>
<keyword evidence="1" id="KW-0812">Transmembrane</keyword>
<organism evidence="2 3">
    <name type="scientific">Commensalibacter papalotli</name>
    <name type="common">ex Botero et al. 2024</name>
    <dbReference type="NCBI Taxonomy" id="2972766"/>
    <lineage>
        <taxon>Bacteria</taxon>
        <taxon>Pseudomonadati</taxon>
        <taxon>Pseudomonadota</taxon>
        <taxon>Alphaproteobacteria</taxon>
        <taxon>Acetobacterales</taxon>
        <taxon>Acetobacteraceae</taxon>
    </lineage>
</organism>
<evidence type="ECO:0008006" key="4">
    <source>
        <dbReference type="Google" id="ProtNLM"/>
    </source>
</evidence>
<keyword evidence="1" id="KW-0472">Membrane</keyword>
<keyword evidence="3" id="KW-1185">Reference proteome</keyword>
<feature type="transmembrane region" description="Helical" evidence="1">
    <location>
        <begin position="408"/>
        <end position="427"/>
    </location>
</feature>
<feature type="transmembrane region" description="Helical" evidence="1">
    <location>
        <begin position="340"/>
        <end position="365"/>
    </location>
</feature>
<feature type="transmembrane region" description="Helical" evidence="1">
    <location>
        <begin position="40"/>
        <end position="57"/>
    </location>
</feature>
<dbReference type="EMBL" id="CAMXCH010000002">
    <property type="protein sequence ID" value="CAI3938741.1"/>
    <property type="molecule type" value="Genomic_DNA"/>
</dbReference>
<feature type="transmembrane region" description="Helical" evidence="1">
    <location>
        <begin position="259"/>
        <end position="275"/>
    </location>
</feature>
<feature type="transmembrane region" description="Helical" evidence="1">
    <location>
        <begin position="6"/>
        <end position="28"/>
    </location>
</feature>
<feature type="transmembrane region" description="Helical" evidence="1">
    <location>
        <begin position="77"/>
        <end position="94"/>
    </location>
</feature>
<evidence type="ECO:0000256" key="1">
    <source>
        <dbReference type="SAM" id="Phobius"/>
    </source>
</evidence>
<feature type="transmembrane region" description="Helical" evidence="1">
    <location>
        <begin position="162"/>
        <end position="186"/>
    </location>
</feature>
<sequence>METINDLAKLFYWGCVIWPLVGMIGIFACEGQAARARCHFIVSIILIIITACSAYLADDFFLSAIWSSDGLTRFLRFAIAVGAGISTILLRFWAPRSLFFSKEDKRLLWNLMLFHLLTAVSLLAVGVNNLFLSLLFIVILAALLMSGCIFNQGSSSIKAGWAYFRLVLLFAVMAVIAAFLLASVPIDNAPYLAKFSSVLLSFSLVLIAGLFPMSLPFLGMTMELPLTLGGIGSFILSVPVIATFLRLYQIPAYEPPENLLIILVIVSLCFVILNEQNRQRSSLCLSSLFLVALSILGGIFANHIEGIYSACLFIIALVVFAPLGYMMSQKQRDHQEACEGWVMFALSGLPPIGIFWACAVLFAYLMQTMPMIVVTILGLFLIRGYILFQKGRNIFFLQGMFSKEIQLILGIIAVQTVLLPLLTSSWLQQIAVEFVKYHGGSGS</sequence>
<feature type="transmembrane region" description="Helical" evidence="1">
    <location>
        <begin position="198"/>
        <end position="219"/>
    </location>
</feature>
<feature type="transmembrane region" description="Helical" evidence="1">
    <location>
        <begin position="282"/>
        <end position="301"/>
    </location>
</feature>
<dbReference type="RefSeq" id="WP_282023668.1">
    <property type="nucleotide sequence ID" value="NZ_CAMXCH010000002.1"/>
</dbReference>
<gene>
    <name evidence="2" type="ORF">R83534S58_LOCUS993</name>
</gene>
<name>A0ABM9HNG5_9PROT</name>
<feature type="transmembrane region" description="Helical" evidence="1">
    <location>
        <begin position="307"/>
        <end position="328"/>
    </location>
</feature>
<proteinExistence type="predicted"/>
<feature type="transmembrane region" description="Helical" evidence="1">
    <location>
        <begin position="371"/>
        <end position="388"/>
    </location>
</feature>
<dbReference type="Proteomes" id="UP001154272">
    <property type="component" value="Unassembled WGS sequence"/>
</dbReference>